<comment type="caution">
    <text evidence="3">The sequence shown here is derived from an EMBL/GenBank/DDBJ whole genome shotgun (WGS) entry which is preliminary data.</text>
</comment>
<dbReference type="InterPro" id="IPR027417">
    <property type="entry name" value="P-loop_NTPase"/>
</dbReference>
<feature type="domain" description="APS kinase" evidence="2">
    <location>
        <begin position="5"/>
        <end position="76"/>
    </location>
</feature>
<protein>
    <recommendedName>
        <fullName evidence="2">APS kinase domain-containing protein</fullName>
    </recommendedName>
</protein>
<dbReference type="RefSeq" id="WP_344492683.1">
    <property type="nucleotide sequence ID" value="NZ_BAAAQF010000034.1"/>
</dbReference>
<evidence type="ECO:0000256" key="1">
    <source>
        <dbReference type="ARBA" id="ARBA00022679"/>
    </source>
</evidence>
<dbReference type="SUPFAM" id="SSF52540">
    <property type="entry name" value="P-loop containing nucleoside triphosphate hydrolases"/>
    <property type="match status" value="2"/>
</dbReference>
<evidence type="ECO:0000313" key="3">
    <source>
        <dbReference type="EMBL" id="GAA1695431.1"/>
    </source>
</evidence>
<reference evidence="4" key="1">
    <citation type="journal article" date="2019" name="Int. J. Syst. Evol. Microbiol.">
        <title>The Global Catalogue of Microorganisms (GCM) 10K type strain sequencing project: providing services to taxonomists for standard genome sequencing and annotation.</title>
        <authorList>
            <consortium name="The Broad Institute Genomics Platform"/>
            <consortium name="The Broad Institute Genome Sequencing Center for Infectious Disease"/>
            <person name="Wu L."/>
            <person name="Ma J."/>
        </authorList>
    </citation>
    <scope>NUCLEOTIDE SEQUENCE [LARGE SCALE GENOMIC DNA]</scope>
    <source>
        <strain evidence="4">JCM 16001</strain>
    </source>
</reference>
<keyword evidence="4" id="KW-1185">Reference proteome</keyword>
<dbReference type="EMBL" id="BAAAQF010000034">
    <property type="protein sequence ID" value="GAA1695431.1"/>
    <property type="molecule type" value="Genomic_DNA"/>
</dbReference>
<evidence type="ECO:0000313" key="4">
    <source>
        <dbReference type="Proteomes" id="UP001499851"/>
    </source>
</evidence>
<name>A0ABP4TZ10_9ACTN</name>
<sequence>MDTTALLWLVGAAGSGKTATAWALFRQLADAGVRAAYVDGDQVGMAYPAPAGDPDNERVKARGLGAVWSGFRAAGAQCVVVSGGVGSAAVVADYAGQVPGAAMTLVELAVDAAERRRRLLGRGNSEYLIEPAAAHAAELARNPLTAHRVDTGGRTVAEVVALVRERVGDWPGAAPGPWPARSFPAVESTEEERAPMVWVCGAAGVGKSTTAFPVFLRLLASGVRASYVDLAQIGWAAPETPDDPGGHRLRAHNLGALWRAHRDAGSRCLVVSGAGGGAAAMRGYLGAVPDCDPVVVRLDARPDVLAERIQMRSNGIGVELPGDALRGLAGADLARAVAEAQDEAARLAAEGVGDSCVDTSDRTVEQVAADIAAVAGVPGVSGRPRRS</sequence>
<dbReference type="Pfam" id="PF01583">
    <property type="entry name" value="APS_kinase"/>
    <property type="match status" value="1"/>
</dbReference>
<dbReference type="InterPro" id="IPR059117">
    <property type="entry name" value="APS_kinase_dom"/>
</dbReference>
<proteinExistence type="predicted"/>
<gene>
    <name evidence="3" type="ORF">GCM10009830_49160</name>
</gene>
<evidence type="ECO:0000259" key="2">
    <source>
        <dbReference type="Pfam" id="PF01583"/>
    </source>
</evidence>
<dbReference type="Gene3D" id="3.40.50.300">
    <property type="entry name" value="P-loop containing nucleotide triphosphate hydrolases"/>
    <property type="match status" value="2"/>
</dbReference>
<keyword evidence="1" id="KW-0808">Transferase</keyword>
<organism evidence="3 4">
    <name type="scientific">Glycomyces endophyticus</name>
    <dbReference type="NCBI Taxonomy" id="480996"/>
    <lineage>
        <taxon>Bacteria</taxon>
        <taxon>Bacillati</taxon>
        <taxon>Actinomycetota</taxon>
        <taxon>Actinomycetes</taxon>
        <taxon>Glycomycetales</taxon>
        <taxon>Glycomycetaceae</taxon>
        <taxon>Glycomyces</taxon>
    </lineage>
</organism>
<accession>A0ABP4TZ10</accession>
<dbReference type="Proteomes" id="UP001499851">
    <property type="component" value="Unassembled WGS sequence"/>
</dbReference>